<reference evidence="9 10" key="1">
    <citation type="journal article" date="2016" name="Nat. Commun.">
        <title>Thousands of microbial genomes shed light on interconnected biogeochemical processes in an aquifer system.</title>
        <authorList>
            <person name="Anantharaman K."/>
            <person name="Brown C.T."/>
            <person name="Hug L.A."/>
            <person name="Sharon I."/>
            <person name="Castelle C.J."/>
            <person name="Probst A.J."/>
            <person name="Thomas B.C."/>
            <person name="Singh A."/>
            <person name="Wilkins M.J."/>
            <person name="Karaoz U."/>
            <person name="Brodie E.L."/>
            <person name="Williams K.H."/>
            <person name="Hubbard S.S."/>
            <person name="Banfield J.F."/>
        </authorList>
    </citation>
    <scope>NUCLEOTIDE SEQUENCE [LARGE SCALE GENOMIC DNA]</scope>
</reference>
<dbReference type="GO" id="GO:0031071">
    <property type="term" value="F:cysteine desulfurase activity"/>
    <property type="evidence" value="ECO:0007669"/>
    <property type="project" value="UniProtKB-EC"/>
</dbReference>
<dbReference type="PROSITE" id="PS00595">
    <property type="entry name" value="AA_TRANSFER_CLASS_5"/>
    <property type="match status" value="1"/>
</dbReference>
<accession>A0A1F4YD91</accession>
<evidence type="ECO:0000256" key="6">
    <source>
        <dbReference type="ARBA" id="ARBA00050776"/>
    </source>
</evidence>
<dbReference type="AlphaFoldDB" id="A0A1F4YD91"/>
<organism evidence="9 10">
    <name type="scientific">Candidatus Amesbacteria bacterium RIFCSPHIGHO2_01_FULL_48_32b</name>
    <dbReference type="NCBI Taxonomy" id="1797253"/>
    <lineage>
        <taxon>Bacteria</taxon>
        <taxon>Candidatus Amesiibacteriota</taxon>
    </lineage>
</organism>
<dbReference type="InterPro" id="IPR015422">
    <property type="entry name" value="PyrdxlP-dep_Trfase_small"/>
</dbReference>
<evidence type="ECO:0000313" key="10">
    <source>
        <dbReference type="Proteomes" id="UP000178176"/>
    </source>
</evidence>
<dbReference type="CDD" id="cd06453">
    <property type="entry name" value="SufS_like"/>
    <property type="match status" value="1"/>
</dbReference>
<evidence type="ECO:0000256" key="3">
    <source>
        <dbReference type="ARBA" id="ARBA00012239"/>
    </source>
</evidence>
<protein>
    <recommendedName>
        <fullName evidence="3">cysteine desulfurase</fullName>
        <ecNumber evidence="3">2.8.1.7</ecNumber>
    </recommendedName>
</protein>
<dbReference type="Gene3D" id="3.40.640.10">
    <property type="entry name" value="Type I PLP-dependent aspartate aminotransferase-like (Major domain)"/>
    <property type="match status" value="1"/>
</dbReference>
<dbReference type="EC" id="2.8.1.7" evidence="3"/>
<dbReference type="EMBL" id="MEXH01000026">
    <property type="protein sequence ID" value="OGC91935.1"/>
    <property type="molecule type" value="Genomic_DNA"/>
</dbReference>
<keyword evidence="4" id="KW-0808">Transferase</keyword>
<dbReference type="InterPro" id="IPR020578">
    <property type="entry name" value="Aminotrans_V_PyrdxlP_BS"/>
</dbReference>
<dbReference type="InterPro" id="IPR000192">
    <property type="entry name" value="Aminotrans_V_dom"/>
</dbReference>
<dbReference type="Pfam" id="PF00266">
    <property type="entry name" value="Aminotran_5"/>
    <property type="match status" value="1"/>
</dbReference>
<comment type="cofactor">
    <cofactor evidence="1 7">
        <name>pyridoxal 5'-phosphate</name>
        <dbReference type="ChEBI" id="CHEBI:597326"/>
    </cofactor>
</comment>
<evidence type="ECO:0000256" key="4">
    <source>
        <dbReference type="ARBA" id="ARBA00022679"/>
    </source>
</evidence>
<evidence type="ECO:0000313" key="9">
    <source>
        <dbReference type="EMBL" id="OGC91935.1"/>
    </source>
</evidence>
<gene>
    <name evidence="9" type="ORF">A2876_03260</name>
</gene>
<evidence type="ECO:0000259" key="8">
    <source>
        <dbReference type="Pfam" id="PF00266"/>
    </source>
</evidence>
<dbReference type="GO" id="GO:0006534">
    <property type="term" value="P:cysteine metabolic process"/>
    <property type="evidence" value="ECO:0007669"/>
    <property type="project" value="InterPro"/>
</dbReference>
<evidence type="ECO:0000256" key="2">
    <source>
        <dbReference type="ARBA" id="ARBA00010447"/>
    </source>
</evidence>
<proteinExistence type="inferred from homology"/>
<dbReference type="PANTHER" id="PTHR43586:SF8">
    <property type="entry name" value="CYSTEINE DESULFURASE 1, CHLOROPLASTIC"/>
    <property type="match status" value="1"/>
</dbReference>
<dbReference type="PANTHER" id="PTHR43586">
    <property type="entry name" value="CYSTEINE DESULFURASE"/>
    <property type="match status" value="1"/>
</dbReference>
<dbReference type="InterPro" id="IPR015424">
    <property type="entry name" value="PyrdxlP-dep_Trfase"/>
</dbReference>
<dbReference type="SUPFAM" id="SSF53383">
    <property type="entry name" value="PLP-dependent transferases"/>
    <property type="match status" value="1"/>
</dbReference>
<dbReference type="InterPro" id="IPR015421">
    <property type="entry name" value="PyrdxlP-dep_Trfase_major"/>
</dbReference>
<dbReference type="Proteomes" id="UP000178176">
    <property type="component" value="Unassembled WGS sequence"/>
</dbReference>
<dbReference type="InterPro" id="IPR010970">
    <property type="entry name" value="Cys_dSase_SufS"/>
</dbReference>
<evidence type="ECO:0000256" key="7">
    <source>
        <dbReference type="RuleBase" id="RU004504"/>
    </source>
</evidence>
<name>A0A1F4YD91_9BACT</name>
<dbReference type="GO" id="GO:0030170">
    <property type="term" value="F:pyridoxal phosphate binding"/>
    <property type="evidence" value="ECO:0007669"/>
    <property type="project" value="InterPro"/>
</dbReference>
<evidence type="ECO:0000256" key="1">
    <source>
        <dbReference type="ARBA" id="ARBA00001933"/>
    </source>
</evidence>
<comment type="catalytic activity">
    <reaction evidence="6">
        <text>(sulfur carrier)-H + L-cysteine = (sulfur carrier)-SH + L-alanine</text>
        <dbReference type="Rhea" id="RHEA:43892"/>
        <dbReference type="Rhea" id="RHEA-COMP:14737"/>
        <dbReference type="Rhea" id="RHEA-COMP:14739"/>
        <dbReference type="ChEBI" id="CHEBI:29917"/>
        <dbReference type="ChEBI" id="CHEBI:35235"/>
        <dbReference type="ChEBI" id="CHEBI:57972"/>
        <dbReference type="ChEBI" id="CHEBI:64428"/>
        <dbReference type="EC" id="2.8.1.7"/>
    </reaction>
</comment>
<evidence type="ECO:0000256" key="5">
    <source>
        <dbReference type="ARBA" id="ARBA00022898"/>
    </source>
</evidence>
<dbReference type="Gene3D" id="3.90.1150.10">
    <property type="entry name" value="Aspartate Aminotransferase, domain 1"/>
    <property type="match status" value="1"/>
</dbReference>
<feature type="domain" description="Aminotransferase class V" evidence="8">
    <location>
        <begin position="16"/>
        <end position="369"/>
    </location>
</feature>
<comment type="caution">
    <text evidence="9">The sequence shown here is derived from an EMBL/GenBank/DDBJ whole genome shotgun (WGS) entry which is preliminary data.</text>
</comment>
<sequence length="385" mass="42698">MLDVKKDFPILKKNIVYLDSAATSQKPLQVINAVSNYYRYTNANIHRGIYKLAQRSSRLIDSARAQIAKFIGADPGEIIFVRGTTEAVNFIASRLSPKIVTLSVLEHHSNLVPWQQSGAILKFINIDNQGHLLLESLDPKTRFITITGVSNLLGTITPLDKIRKICPQAQIFVDGAQLVPHFPVEVHKLGIDFLAFSGHKMLGPTGIGVLYINKSLLNQLPPWLYGGDMIDDVTLNSATWADPPQKFEAGTLPLAEIVGLGAAVDYLQKIGMVNVRRHEEDLTNYALAKFKKLKNIVTLYGPTTHRAGIITFNVNGIHAHDAAQVLDEYGICVRSGQHCATPAITRFGVPAMVRASFYIYNTKSDIDYLISKIPEVYDRLHRDNS</sequence>
<comment type="similarity">
    <text evidence="2">Belongs to the class-V pyridoxal-phosphate-dependent aminotransferase family. Csd subfamily.</text>
</comment>
<keyword evidence="5" id="KW-0663">Pyridoxal phosphate</keyword>